<gene>
    <name evidence="1" type="ORF">LCGC14_1514730</name>
</gene>
<dbReference type="EMBL" id="LAZR01011159">
    <property type="protein sequence ID" value="KKM63112.1"/>
    <property type="molecule type" value="Genomic_DNA"/>
</dbReference>
<evidence type="ECO:0000313" key="1">
    <source>
        <dbReference type="EMBL" id="KKM63112.1"/>
    </source>
</evidence>
<name>A0A0F9M1G6_9ZZZZ</name>
<sequence>MAEKKKKKDITKTFSVKTLRTGFERFTGELSKNLRGVNRGTRGIKRARQNKGK</sequence>
<reference evidence="1" key="1">
    <citation type="journal article" date="2015" name="Nature">
        <title>Complex archaea that bridge the gap between prokaryotes and eukaryotes.</title>
        <authorList>
            <person name="Spang A."/>
            <person name="Saw J.H."/>
            <person name="Jorgensen S.L."/>
            <person name="Zaremba-Niedzwiedzka K."/>
            <person name="Martijn J."/>
            <person name="Lind A.E."/>
            <person name="van Eijk R."/>
            <person name="Schleper C."/>
            <person name="Guy L."/>
            <person name="Ettema T.J."/>
        </authorList>
    </citation>
    <scope>NUCLEOTIDE SEQUENCE</scope>
</reference>
<proteinExistence type="predicted"/>
<accession>A0A0F9M1G6</accession>
<protein>
    <submittedName>
        <fullName evidence="1">Uncharacterized protein</fullName>
    </submittedName>
</protein>
<organism evidence="1">
    <name type="scientific">marine sediment metagenome</name>
    <dbReference type="NCBI Taxonomy" id="412755"/>
    <lineage>
        <taxon>unclassified sequences</taxon>
        <taxon>metagenomes</taxon>
        <taxon>ecological metagenomes</taxon>
    </lineage>
</organism>
<dbReference type="AlphaFoldDB" id="A0A0F9M1G6"/>
<comment type="caution">
    <text evidence="1">The sequence shown here is derived from an EMBL/GenBank/DDBJ whole genome shotgun (WGS) entry which is preliminary data.</text>
</comment>